<feature type="region of interest" description="Disordered" evidence="1">
    <location>
        <begin position="1"/>
        <end position="69"/>
    </location>
</feature>
<organism evidence="2 3">
    <name type="scientific">Oedothorax gibbosus</name>
    <dbReference type="NCBI Taxonomy" id="931172"/>
    <lineage>
        <taxon>Eukaryota</taxon>
        <taxon>Metazoa</taxon>
        <taxon>Ecdysozoa</taxon>
        <taxon>Arthropoda</taxon>
        <taxon>Chelicerata</taxon>
        <taxon>Arachnida</taxon>
        <taxon>Araneae</taxon>
        <taxon>Araneomorphae</taxon>
        <taxon>Entelegynae</taxon>
        <taxon>Araneoidea</taxon>
        <taxon>Linyphiidae</taxon>
        <taxon>Erigoninae</taxon>
        <taxon>Oedothorax</taxon>
    </lineage>
</organism>
<dbReference type="AlphaFoldDB" id="A0AAV6TE30"/>
<name>A0AAV6TE30_9ARAC</name>
<evidence type="ECO:0000313" key="2">
    <source>
        <dbReference type="EMBL" id="KAG8156126.1"/>
    </source>
</evidence>
<keyword evidence="3" id="KW-1185">Reference proteome</keyword>
<feature type="compositionally biased region" description="Basic and acidic residues" evidence="1">
    <location>
        <begin position="54"/>
        <end position="69"/>
    </location>
</feature>
<feature type="compositionally biased region" description="Polar residues" evidence="1">
    <location>
        <begin position="33"/>
        <end position="50"/>
    </location>
</feature>
<sequence length="69" mass="7593">MSRTVMAEKNSSPTPPVAAAPGVDVAQERNKQSPHSKLTVNTLPKQTTANEGLWVRERTKNGRENKTHL</sequence>
<evidence type="ECO:0000313" key="3">
    <source>
        <dbReference type="Proteomes" id="UP000827092"/>
    </source>
</evidence>
<dbReference type="Proteomes" id="UP000827092">
    <property type="component" value="Unassembled WGS sequence"/>
</dbReference>
<dbReference type="EMBL" id="JAFNEN010006300">
    <property type="protein sequence ID" value="KAG8156126.1"/>
    <property type="molecule type" value="Genomic_DNA"/>
</dbReference>
<proteinExistence type="predicted"/>
<evidence type="ECO:0000256" key="1">
    <source>
        <dbReference type="SAM" id="MobiDB-lite"/>
    </source>
</evidence>
<gene>
    <name evidence="2" type="ORF">JTE90_022593</name>
</gene>
<accession>A0AAV6TE30</accession>
<comment type="caution">
    <text evidence="2">The sequence shown here is derived from an EMBL/GenBank/DDBJ whole genome shotgun (WGS) entry which is preliminary data.</text>
</comment>
<reference evidence="2 3" key="1">
    <citation type="journal article" date="2022" name="Nat. Ecol. Evol.">
        <title>A masculinizing supergene underlies an exaggerated male reproductive morph in a spider.</title>
        <authorList>
            <person name="Hendrickx F."/>
            <person name="De Corte Z."/>
            <person name="Sonet G."/>
            <person name="Van Belleghem S.M."/>
            <person name="Kostlbacher S."/>
            <person name="Vangestel C."/>
        </authorList>
    </citation>
    <scope>NUCLEOTIDE SEQUENCE [LARGE SCALE GENOMIC DNA]</scope>
    <source>
        <strain evidence="2">W744_W776</strain>
    </source>
</reference>
<protein>
    <submittedName>
        <fullName evidence="2">Uncharacterized protein</fullName>
    </submittedName>
</protein>